<evidence type="ECO:0000313" key="2">
    <source>
        <dbReference type="Proteomes" id="UP000054279"/>
    </source>
</evidence>
<dbReference type="InterPro" id="IPR036291">
    <property type="entry name" value="NAD(P)-bd_dom_sf"/>
</dbReference>
<reference evidence="1 2" key="1">
    <citation type="submission" date="2014-06" db="EMBL/GenBank/DDBJ databases">
        <title>Evolutionary Origins and Diversification of the Mycorrhizal Mutualists.</title>
        <authorList>
            <consortium name="DOE Joint Genome Institute"/>
            <consortium name="Mycorrhizal Genomics Consortium"/>
            <person name="Kohler A."/>
            <person name="Kuo A."/>
            <person name="Nagy L.G."/>
            <person name="Floudas D."/>
            <person name="Copeland A."/>
            <person name="Barry K.W."/>
            <person name="Cichocki N."/>
            <person name="Veneault-Fourrey C."/>
            <person name="LaButti K."/>
            <person name="Lindquist E.A."/>
            <person name="Lipzen A."/>
            <person name="Lundell T."/>
            <person name="Morin E."/>
            <person name="Murat C."/>
            <person name="Riley R."/>
            <person name="Ohm R."/>
            <person name="Sun H."/>
            <person name="Tunlid A."/>
            <person name="Henrissat B."/>
            <person name="Grigoriev I.V."/>
            <person name="Hibbett D.S."/>
            <person name="Martin F."/>
        </authorList>
    </citation>
    <scope>NUCLEOTIDE SEQUENCE [LARGE SCALE GENOMIC DNA]</scope>
    <source>
        <strain evidence="1 2">SS14</strain>
    </source>
</reference>
<name>A0A0C9VNM9_SPHS4</name>
<organism evidence="1 2">
    <name type="scientific">Sphaerobolus stellatus (strain SS14)</name>
    <dbReference type="NCBI Taxonomy" id="990650"/>
    <lineage>
        <taxon>Eukaryota</taxon>
        <taxon>Fungi</taxon>
        <taxon>Dikarya</taxon>
        <taxon>Basidiomycota</taxon>
        <taxon>Agaricomycotina</taxon>
        <taxon>Agaricomycetes</taxon>
        <taxon>Phallomycetidae</taxon>
        <taxon>Geastrales</taxon>
        <taxon>Sphaerobolaceae</taxon>
        <taxon>Sphaerobolus</taxon>
    </lineage>
</organism>
<keyword evidence="2" id="KW-1185">Reference proteome</keyword>
<dbReference type="Gene3D" id="3.90.180.10">
    <property type="entry name" value="Medium-chain alcohol dehydrogenases, catalytic domain"/>
    <property type="match status" value="1"/>
</dbReference>
<dbReference type="SUPFAM" id="SSF51735">
    <property type="entry name" value="NAD(P)-binding Rossmann-fold domains"/>
    <property type="match status" value="1"/>
</dbReference>
<evidence type="ECO:0008006" key="3">
    <source>
        <dbReference type="Google" id="ProtNLM"/>
    </source>
</evidence>
<dbReference type="InterPro" id="IPR047122">
    <property type="entry name" value="Trans-enoyl_RdTase-like"/>
</dbReference>
<gene>
    <name evidence="1" type="ORF">M422DRAFT_257968</name>
</gene>
<dbReference type="GO" id="GO:0016651">
    <property type="term" value="F:oxidoreductase activity, acting on NAD(P)H"/>
    <property type="evidence" value="ECO:0007669"/>
    <property type="project" value="InterPro"/>
</dbReference>
<dbReference type="AlphaFoldDB" id="A0A0C9VNM9"/>
<dbReference type="Proteomes" id="UP000054279">
    <property type="component" value="Unassembled WGS sequence"/>
</dbReference>
<accession>A0A0C9VNM9</accession>
<dbReference type="Gene3D" id="3.40.50.720">
    <property type="entry name" value="NAD(P)-binding Rossmann-like Domain"/>
    <property type="match status" value="1"/>
</dbReference>
<dbReference type="PANTHER" id="PTHR45348">
    <property type="entry name" value="HYPOTHETICAL OXIDOREDUCTASE (EUROFUNG)"/>
    <property type="match status" value="1"/>
</dbReference>
<protein>
    <recommendedName>
        <fullName evidence="3">Alcohol dehydrogenase-like C-terminal domain-containing protein</fullName>
    </recommendedName>
</protein>
<evidence type="ECO:0000313" key="1">
    <source>
        <dbReference type="EMBL" id="KIJ39351.1"/>
    </source>
</evidence>
<dbReference type="EMBL" id="KN837153">
    <property type="protein sequence ID" value="KIJ39351.1"/>
    <property type="molecule type" value="Genomic_DNA"/>
</dbReference>
<dbReference type="OrthoDB" id="10257049at2759"/>
<proteinExistence type="predicted"/>
<sequence length="165" mass="17917">MLADLVWVVPEGTLSHEEATTLGCGFWTAVQALFHPTRLGLTEPPAKVKGKKWLQSDYLQLIRLLAAAGYKVATVSSPCNFELAKSLGATVVFDYNSPGVLDQILTAGSSAHSTPKGKVITILGSKDEAVAYNPNVMIQPTLIYCSLGREFSFREVFPVSKEDRD</sequence>
<dbReference type="HOGENOM" id="CLU_1611865_0_0_1"/>